<feature type="transmembrane region" description="Helical" evidence="9">
    <location>
        <begin position="38"/>
        <end position="59"/>
    </location>
</feature>
<evidence type="ECO:0000256" key="3">
    <source>
        <dbReference type="ARBA" id="ARBA00022475"/>
    </source>
</evidence>
<dbReference type="PANTHER" id="PTHR32196">
    <property type="entry name" value="ABC TRANSPORTER PERMEASE PROTEIN YPHD-RELATED-RELATED"/>
    <property type="match status" value="1"/>
</dbReference>
<dbReference type="AlphaFoldDB" id="A0A511RID0"/>
<keyword evidence="3" id="KW-1003">Cell membrane</keyword>
<dbReference type="OrthoDB" id="9813906at2"/>
<feature type="transmembrane region" description="Helical" evidence="9">
    <location>
        <begin position="119"/>
        <end position="140"/>
    </location>
</feature>
<comment type="caution">
    <text evidence="10">The sequence shown here is derived from an EMBL/GenBank/DDBJ whole genome shotgun (WGS) entry which is preliminary data.</text>
</comment>
<comment type="subcellular location">
    <subcellularLocation>
        <location evidence="1">Cell membrane</location>
        <topology evidence="1">Multi-pass membrane protein</topology>
    </subcellularLocation>
</comment>
<organism evidence="10 11">
    <name type="scientific">Oceanithermus desulfurans NBRC 100063</name>
    <dbReference type="NCBI Taxonomy" id="1227550"/>
    <lineage>
        <taxon>Bacteria</taxon>
        <taxon>Thermotogati</taxon>
        <taxon>Deinococcota</taxon>
        <taxon>Deinococci</taxon>
        <taxon>Thermales</taxon>
        <taxon>Thermaceae</taxon>
        <taxon>Oceanithermus</taxon>
    </lineage>
</organism>
<keyword evidence="6 9" id="KW-1133">Transmembrane helix</keyword>
<dbReference type="Proteomes" id="UP000321827">
    <property type="component" value="Unassembled WGS sequence"/>
</dbReference>
<dbReference type="CDD" id="cd06579">
    <property type="entry name" value="TM_PBP1_transp_AraH_like"/>
    <property type="match status" value="1"/>
</dbReference>
<keyword evidence="2" id="KW-0813">Transport</keyword>
<protein>
    <recommendedName>
        <fullName evidence="8">Autoinducer 2 import system permease protein LsrD</fullName>
    </recommendedName>
</protein>
<dbReference type="InterPro" id="IPR001851">
    <property type="entry name" value="ABC_transp_permease"/>
</dbReference>
<feature type="transmembrane region" description="Helical" evidence="9">
    <location>
        <begin position="260"/>
        <end position="276"/>
    </location>
</feature>
<evidence type="ECO:0000256" key="2">
    <source>
        <dbReference type="ARBA" id="ARBA00022448"/>
    </source>
</evidence>
<dbReference type="GO" id="GO:0005886">
    <property type="term" value="C:plasma membrane"/>
    <property type="evidence" value="ECO:0007669"/>
    <property type="project" value="UniProtKB-SubCell"/>
</dbReference>
<evidence type="ECO:0000256" key="6">
    <source>
        <dbReference type="ARBA" id="ARBA00022989"/>
    </source>
</evidence>
<evidence type="ECO:0000256" key="7">
    <source>
        <dbReference type="ARBA" id="ARBA00023136"/>
    </source>
</evidence>
<evidence type="ECO:0000256" key="9">
    <source>
        <dbReference type="SAM" id="Phobius"/>
    </source>
</evidence>
<evidence type="ECO:0000313" key="10">
    <source>
        <dbReference type="EMBL" id="GEM89395.1"/>
    </source>
</evidence>
<dbReference type="Pfam" id="PF02653">
    <property type="entry name" value="BPD_transp_2"/>
    <property type="match status" value="1"/>
</dbReference>
<keyword evidence="5 9" id="KW-0812">Transmembrane</keyword>
<feature type="transmembrane region" description="Helical" evidence="9">
    <location>
        <begin position="226"/>
        <end position="248"/>
    </location>
</feature>
<reference evidence="10 11" key="1">
    <citation type="submission" date="2019-07" db="EMBL/GenBank/DDBJ databases">
        <title>Whole genome shotgun sequence of Oceanithermus desulfurans NBRC 100063.</title>
        <authorList>
            <person name="Hosoyama A."/>
            <person name="Uohara A."/>
            <person name="Ohji S."/>
            <person name="Ichikawa N."/>
        </authorList>
    </citation>
    <scope>NUCLEOTIDE SEQUENCE [LARGE SCALE GENOMIC DNA]</scope>
    <source>
        <strain evidence="10 11">NBRC 100063</strain>
    </source>
</reference>
<dbReference type="GO" id="GO:0022857">
    <property type="term" value="F:transmembrane transporter activity"/>
    <property type="evidence" value="ECO:0007669"/>
    <property type="project" value="InterPro"/>
</dbReference>
<evidence type="ECO:0000313" key="11">
    <source>
        <dbReference type="Proteomes" id="UP000321827"/>
    </source>
</evidence>
<gene>
    <name evidence="10" type="ORF">ODE01S_08290</name>
</gene>
<feature type="transmembrane region" description="Helical" evidence="9">
    <location>
        <begin position="66"/>
        <end position="84"/>
    </location>
</feature>
<name>A0A511RID0_9DEIN</name>
<dbReference type="PANTHER" id="PTHR32196:SF71">
    <property type="entry name" value="AUTOINDUCER 2 IMPORT SYSTEM PERMEASE PROTEIN LSRD"/>
    <property type="match status" value="1"/>
</dbReference>
<evidence type="ECO:0000256" key="5">
    <source>
        <dbReference type="ARBA" id="ARBA00022692"/>
    </source>
</evidence>
<evidence type="ECO:0000256" key="4">
    <source>
        <dbReference type="ARBA" id="ARBA00022519"/>
    </source>
</evidence>
<evidence type="ECO:0000256" key="8">
    <source>
        <dbReference type="ARBA" id="ARBA00039381"/>
    </source>
</evidence>
<feature type="transmembrane region" description="Helical" evidence="9">
    <location>
        <begin position="178"/>
        <end position="197"/>
    </location>
</feature>
<evidence type="ECO:0000256" key="1">
    <source>
        <dbReference type="ARBA" id="ARBA00004651"/>
    </source>
</evidence>
<proteinExistence type="predicted"/>
<feature type="transmembrane region" description="Helical" evidence="9">
    <location>
        <begin position="90"/>
        <end position="112"/>
    </location>
</feature>
<accession>A0A511RID0</accession>
<dbReference type="EMBL" id="BJXN01000004">
    <property type="protein sequence ID" value="GEM89395.1"/>
    <property type="molecule type" value="Genomic_DNA"/>
</dbReference>
<keyword evidence="4" id="KW-0997">Cell inner membrane</keyword>
<dbReference type="RefSeq" id="WP_147146169.1">
    <property type="nucleotide sequence ID" value="NZ_BJXN01000004.1"/>
</dbReference>
<feature type="transmembrane region" description="Helical" evidence="9">
    <location>
        <begin position="12"/>
        <end position="32"/>
    </location>
</feature>
<keyword evidence="7 9" id="KW-0472">Membrane</keyword>
<sequence>MKWTRYLRSWEFALFVLLLLELAVLGLVNPVFFNLENLLYSTLDFTHILFAALPLTLVIITAGIDISGVSVMGLASITLGLVWVAGVNVFVALAVALLVGVLAGAFNGFFVSRTDVNPLVITLGTLFMFAGLAQGMPALLDKLGFKAYGSAGLAAYQYEGITGLPDAFIALTEGSLGIVPYPFLAVLFFALVLSLLLHKTRFGRYLYLIGVNPKAAAYSGVPIRRVLVWAYVLSGFGAALAGVMLTSYFTSARADLGGDALLPIITAVVLGGADILGGSGTILGTLLAGMILGFLRQGLLALGVTNDLIQVVVGSLLILAMAAKQLLHVYGEYRLKRKALSSKDGR</sequence>
<feature type="transmembrane region" description="Helical" evidence="9">
    <location>
        <begin position="308"/>
        <end position="327"/>
    </location>
</feature>